<organism evidence="2 3">
    <name type="scientific">Phytophthora sojae (strain P6497)</name>
    <name type="common">Soybean stem and root rot agent</name>
    <name type="synonym">Phytophthora megasperma f. sp. glycines</name>
    <dbReference type="NCBI Taxonomy" id="1094619"/>
    <lineage>
        <taxon>Eukaryota</taxon>
        <taxon>Sar</taxon>
        <taxon>Stramenopiles</taxon>
        <taxon>Oomycota</taxon>
        <taxon>Peronosporomycetes</taxon>
        <taxon>Peronosporales</taxon>
        <taxon>Peronosporaceae</taxon>
        <taxon>Phytophthora</taxon>
    </lineage>
</organism>
<dbReference type="GeneID" id="20641369"/>
<gene>
    <name evidence="2" type="ORF">PHYSODRAFT_296409</name>
</gene>
<dbReference type="InParanoid" id="G4YTN9"/>
<accession>G4YTN9</accession>
<dbReference type="RefSeq" id="XP_009519555.1">
    <property type="nucleotide sequence ID" value="XM_009521260.1"/>
</dbReference>
<keyword evidence="3" id="KW-1185">Reference proteome</keyword>
<evidence type="ECO:0000256" key="1">
    <source>
        <dbReference type="SAM" id="MobiDB-lite"/>
    </source>
</evidence>
<dbReference type="AlphaFoldDB" id="G4YTN9"/>
<proteinExistence type="predicted"/>
<evidence type="ECO:0000313" key="2">
    <source>
        <dbReference type="EMBL" id="EGZ24267.1"/>
    </source>
</evidence>
<dbReference type="Proteomes" id="UP000002640">
    <property type="component" value="Unassembled WGS sequence"/>
</dbReference>
<feature type="region of interest" description="Disordered" evidence="1">
    <location>
        <begin position="119"/>
        <end position="138"/>
    </location>
</feature>
<sequence>MTSTDASAATSRRPPRPPRPWRVLWSNETGSDVSMGDFLDTLPTYSRQRNDPVRCRLNHNDHDDAEKLLVKHKVRRILTRCTSARCQDSGVVCKCIYRLLICELSGLATIAVDGERTMANPDISSPKPVRLTDAMKSG</sequence>
<dbReference type="KEGG" id="psoj:PHYSODRAFT_296409"/>
<name>G4YTN9_PHYSP</name>
<evidence type="ECO:0000313" key="3">
    <source>
        <dbReference type="Proteomes" id="UP000002640"/>
    </source>
</evidence>
<feature type="compositionally biased region" description="Polar residues" evidence="1">
    <location>
        <begin position="1"/>
        <end position="10"/>
    </location>
</feature>
<feature type="region of interest" description="Disordered" evidence="1">
    <location>
        <begin position="1"/>
        <end position="23"/>
    </location>
</feature>
<reference evidence="2 3" key="1">
    <citation type="journal article" date="2006" name="Science">
        <title>Phytophthora genome sequences uncover evolutionary origins and mechanisms of pathogenesis.</title>
        <authorList>
            <person name="Tyler B.M."/>
            <person name="Tripathy S."/>
            <person name="Zhang X."/>
            <person name="Dehal P."/>
            <person name="Jiang R.H."/>
            <person name="Aerts A."/>
            <person name="Arredondo F.D."/>
            <person name="Baxter L."/>
            <person name="Bensasson D."/>
            <person name="Beynon J.L."/>
            <person name="Chapman J."/>
            <person name="Damasceno C.M."/>
            <person name="Dorrance A.E."/>
            <person name="Dou D."/>
            <person name="Dickerman A.W."/>
            <person name="Dubchak I.L."/>
            <person name="Garbelotto M."/>
            <person name="Gijzen M."/>
            <person name="Gordon S.G."/>
            <person name="Govers F."/>
            <person name="Grunwald N.J."/>
            <person name="Huang W."/>
            <person name="Ivors K.L."/>
            <person name="Jones R.W."/>
            <person name="Kamoun S."/>
            <person name="Krampis K."/>
            <person name="Lamour K.H."/>
            <person name="Lee M.K."/>
            <person name="McDonald W.H."/>
            <person name="Medina M."/>
            <person name="Meijer H.J."/>
            <person name="Nordberg E.K."/>
            <person name="Maclean D.J."/>
            <person name="Ospina-Giraldo M.D."/>
            <person name="Morris P.F."/>
            <person name="Phuntumart V."/>
            <person name="Putnam N.H."/>
            <person name="Rash S."/>
            <person name="Rose J.K."/>
            <person name="Sakihama Y."/>
            <person name="Salamov A.A."/>
            <person name="Savidor A."/>
            <person name="Scheuring C.F."/>
            <person name="Smith B.M."/>
            <person name="Sobral B.W."/>
            <person name="Terry A."/>
            <person name="Torto-Alalibo T.A."/>
            <person name="Win J."/>
            <person name="Xu Z."/>
            <person name="Zhang H."/>
            <person name="Grigoriev I.V."/>
            <person name="Rokhsar D.S."/>
            <person name="Boore J.L."/>
        </authorList>
    </citation>
    <scope>NUCLEOTIDE SEQUENCE [LARGE SCALE GENOMIC DNA]</scope>
    <source>
        <strain evidence="2 3">P6497</strain>
    </source>
</reference>
<protein>
    <submittedName>
        <fullName evidence="2">Uncharacterized protein</fullName>
    </submittedName>
</protein>
<dbReference type="EMBL" id="JH159152">
    <property type="protein sequence ID" value="EGZ24267.1"/>
    <property type="molecule type" value="Genomic_DNA"/>
</dbReference>